<dbReference type="Gene3D" id="3.90.1410.10">
    <property type="entry name" value="set domain protein methyltransferase, domain 1"/>
    <property type="match status" value="1"/>
</dbReference>
<dbReference type="PANTHER" id="PTHR13271">
    <property type="entry name" value="UNCHARACTERIZED PUTATIVE METHYLTRANSFERASE"/>
    <property type="match status" value="1"/>
</dbReference>
<keyword evidence="3" id="KW-1185">Reference proteome</keyword>
<dbReference type="GO" id="GO:0016279">
    <property type="term" value="F:protein-lysine N-methyltransferase activity"/>
    <property type="evidence" value="ECO:0007669"/>
    <property type="project" value="TreeGrafter"/>
</dbReference>
<dbReference type="InterPro" id="IPR046341">
    <property type="entry name" value="SET_dom_sf"/>
</dbReference>
<feature type="domain" description="SET" evidence="1">
    <location>
        <begin position="20"/>
        <end position="372"/>
    </location>
</feature>
<proteinExistence type="predicted"/>
<dbReference type="PROSITE" id="PS50280">
    <property type="entry name" value="SET"/>
    <property type="match status" value="1"/>
</dbReference>
<evidence type="ECO:0000313" key="2">
    <source>
        <dbReference type="EMBL" id="ESL08511.1"/>
    </source>
</evidence>
<dbReference type="OrthoDB" id="341421at2759"/>
<dbReference type="Pfam" id="PF00856">
    <property type="entry name" value="SET"/>
    <property type="match status" value="1"/>
</dbReference>
<dbReference type="InterPro" id="IPR001214">
    <property type="entry name" value="SET_dom"/>
</dbReference>
<dbReference type="PANTHER" id="PTHR13271:SF151">
    <property type="entry name" value="SET DOMAIN-CONTAINING PROTEIN 4"/>
    <property type="match status" value="1"/>
</dbReference>
<protein>
    <recommendedName>
        <fullName evidence="1">SET domain-containing protein</fullName>
    </recommendedName>
</protein>
<dbReference type="CDD" id="cd10527">
    <property type="entry name" value="SET_LSMT"/>
    <property type="match status" value="1"/>
</dbReference>
<organism evidence="2 3">
    <name type="scientific">Trypanosoma rangeli SC58</name>
    <dbReference type="NCBI Taxonomy" id="429131"/>
    <lineage>
        <taxon>Eukaryota</taxon>
        <taxon>Discoba</taxon>
        <taxon>Euglenozoa</taxon>
        <taxon>Kinetoplastea</taxon>
        <taxon>Metakinetoplastina</taxon>
        <taxon>Trypanosomatida</taxon>
        <taxon>Trypanosomatidae</taxon>
        <taxon>Trypanosoma</taxon>
        <taxon>Herpetosoma</taxon>
    </lineage>
</organism>
<evidence type="ECO:0000313" key="3">
    <source>
        <dbReference type="Proteomes" id="UP000031737"/>
    </source>
</evidence>
<dbReference type="InterPro" id="IPR050600">
    <property type="entry name" value="SETD3_SETD6_MTase"/>
</dbReference>
<comment type="caution">
    <text evidence="2">The sequence shown here is derived from an EMBL/GenBank/DDBJ whole genome shotgun (WGS) entry which is preliminary data.</text>
</comment>
<name>A0A061J328_TRYRA</name>
<reference evidence="2 3" key="1">
    <citation type="submission" date="2013-07" db="EMBL/GenBank/DDBJ databases">
        <authorList>
            <person name="Stoco P.H."/>
            <person name="Wagner G."/>
            <person name="Gerber A."/>
            <person name="Zaha A."/>
            <person name="Thompson C."/>
            <person name="Bartholomeu D.C."/>
            <person name="Luckemeyer D.D."/>
            <person name="Bahia D."/>
            <person name="Loreto E."/>
            <person name="Prestes E.B."/>
            <person name="Lima F.M."/>
            <person name="Rodrigues-Luiz G."/>
            <person name="Vallejo G.A."/>
            <person name="Filho J.F."/>
            <person name="Monteiro K.M."/>
            <person name="Tyler K.M."/>
            <person name="de Almeida L.G."/>
            <person name="Ortiz M.F."/>
            <person name="Siervo M.A."/>
            <person name="de Moraes M.H."/>
            <person name="Cunha O.L."/>
            <person name="Mendonca-Neto R."/>
            <person name="Silva R."/>
            <person name="Teixeira S.M."/>
            <person name="Murta S.M."/>
            <person name="Sincero T.C."/>
            <person name="Mendes T.A."/>
            <person name="Urmenyi T.P."/>
            <person name="Silva V.G."/>
            <person name="da Rocha W.D."/>
            <person name="Andersson B."/>
            <person name="Romanha A.J."/>
            <person name="Steindel M."/>
            <person name="de Vasconcelos A.T."/>
            <person name="Grisard E.C."/>
        </authorList>
    </citation>
    <scope>NUCLEOTIDE SEQUENCE [LARGE SCALE GENOMIC DNA]</scope>
    <source>
        <strain evidence="2 3">SC58</strain>
    </source>
</reference>
<accession>A0A061J328</accession>
<dbReference type="Proteomes" id="UP000031737">
    <property type="component" value="Unassembled WGS sequence"/>
</dbReference>
<gene>
    <name evidence="2" type="ORF">TRSC58_03786</name>
</gene>
<dbReference type="SUPFAM" id="SSF82199">
    <property type="entry name" value="SET domain"/>
    <property type="match status" value="1"/>
</dbReference>
<dbReference type="EMBL" id="AUPL01003786">
    <property type="protein sequence ID" value="ESL08511.1"/>
    <property type="molecule type" value="Genomic_DNA"/>
</dbReference>
<dbReference type="AlphaFoldDB" id="A0A061J328"/>
<evidence type="ECO:0000259" key="1">
    <source>
        <dbReference type="PROSITE" id="PS50280"/>
    </source>
</evidence>
<dbReference type="VEuPathDB" id="TriTrypDB:TRSC58_03786"/>
<sequence>MRCSRPTLSIAAWSGGLTMCSDAVAQVVQQKEGKSGALTPVRCLVATRAICRGERLCVVPESHILHGASATQLLQRAAAEKCLPSYATALRCLATVVGDPSILSTRDALLVLLAVYVLRWGRLRHPLTAWSACLPPRVPPMGVLLQQSQHHRAGAASFEPLQRRLRIENQTAALHYGDEDAAGLSTELMLQVAEQYGIEHVGKPQTEVSASQALMFSFYRGTRHPLTQRQHDAYVARHRHVAPAETRQLLQLEESLHSNVLKPLLPCLLPQGGECRTGEFGGGALLEDHDSEATMAKMEQLRLSHFMVRSRAVNLHPQRHDQPQIALVPFLDMLNHSVRDANVTYQHRPGVGVIAVASRPIRASEELTLNYGDYRQRGCLFSCDQQRSVDGEGTQVAMRRIESRQLREWDDASGDDADEDLVVDAPFGHAMQQQKQQQQCCYHTSCDEGSEEARMEATWLWRFGFPRCDDEKAYVASRLWSKSLRRRIAQLTDVRRRGRPGEFVIGVPEGLQHLRGQRERLERERFGGSTVFPPQNV</sequence>